<feature type="domain" description="DUF6314" evidence="1">
    <location>
        <begin position="10"/>
        <end position="141"/>
    </location>
</feature>
<dbReference type="AlphaFoldDB" id="A0A6S6QJR2"/>
<organism evidence="2 3">
    <name type="scientific">Terrihabitans soli</name>
    <dbReference type="NCBI Taxonomy" id="708113"/>
    <lineage>
        <taxon>Bacteria</taxon>
        <taxon>Pseudomonadati</taxon>
        <taxon>Pseudomonadota</taxon>
        <taxon>Alphaproteobacteria</taxon>
        <taxon>Hyphomicrobiales</taxon>
        <taxon>Terrihabitans</taxon>
    </lineage>
</organism>
<reference evidence="2 3" key="1">
    <citation type="submission" date="2020-08" db="EMBL/GenBank/DDBJ databases">
        <title>Genome sequence of Rhizobiales bacterium strain IZ6.</title>
        <authorList>
            <person name="Nakai R."/>
            <person name="Naganuma T."/>
        </authorList>
    </citation>
    <scope>NUCLEOTIDE SEQUENCE [LARGE SCALE GENOMIC DNA]</scope>
    <source>
        <strain evidence="2 3">IZ6</strain>
    </source>
</reference>
<protein>
    <recommendedName>
        <fullName evidence="1">DUF6314 domain-containing protein</fullName>
    </recommendedName>
</protein>
<dbReference type="EMBL" id="AP023361">
    <property type="protein sequence ID" value="BCJ91523.1"/>
    <property type="molecule type" value="Genomic_DNA"/>
</dbReference>
<evidence type="ECO:0000313" key="2">
    <source>
        <dbReference type="EMBL" id="BCJ91523.1"/>
    </source>
</evidence>
<keyword evidence="3" id="KW-1185">Reference proteome</keyword>
<evidence type="ECO:0000259" key="1">
    <source>
        <dbReference type="Pfam" id="PF19834"/>
    </source>
</evidence>
<dbReference type="Proteomes" id="UP000515317">
    <property type="component" value="Chromosome"/>
</dbReference>
<proteinExistence type="predicted"/>
<accession>A0A6S6QJR2</accession>
<evidence type="ECO:0000313" key="3">
    <source>
        <dbReference type="Proteomes" id="UP000515317"/>
    </source>
</evidence>
<dbReference type="KEGG" id="tso:IZ6_22580"/>
<gene>
    <name evidence="2" type="ORF">IZ6_22580</name>
</gene>
<sequence length="145" mass="16457">MLSARLFDALAGSWRISRTIDPQGALDGTASFSVRDNGWLAYSEEGELTLPHGQFTARRSYLFEPREDGFAVWFDAEPKRLFHEIALDGPDRGTRTGSASHLCRDDLYLSEYSFEPDGRFSIRHRVTGPYKDYTVNTLYTRPEAA</sequence>
<name>A0A6S6QJR2_9HYPH</name>
<dbReference type="InterPro" id="IPR045632">
    <property type="entry name" value="DUF6314"/>
</dbReference>
<dbReference type="RefSeq" id="WP_222875166.1">
    <property type="nucleotide sequence ID" value="NZ_AP023361.1"/>
</dbReference>
<dbReference type="Pfam" id="PF19834">
    <property type="entry name" value="DUF6314"/>
    <property type="match status" value="1"/>
</dbReference>